<dbReference type="Proteomes" id="UP001546774">
    <property type="component" value="Unassembled WGS sequence"/>
</dbReference>
<feature type="signal peptide" evidence="3">
    <location>
        <begin position="1"/>
        <end position="28"/>
    </location>
</feature>
<dbReference type="Pfam" id="PF12733">
    <property type="entry name" value="Cadherin-like"/>
    <property type="match status" value="1"/>
</dbReference>
<feature type="transmembrane region" description="Helical" evidence="2">
    <location>
        <begin position="444"/>
        <end position="468"/>
    </location>
</feature>
<reference evidence="5" key="1">
    <citation type="submission" date="2024-03" db="EMBL/GenBank/DDBJ databases">
        <title>Human intestinal bacterial collection.</title>
        <authorList>
            <person name="Pauvert C."/>
            <person name="Hitch T.C.A."/>
            <person name="Clavel T."/>
        </authorList>
    </citation>
    <scope>NUCLEOTIDE SEQUENCE [LARGE SCALE GENOMIC DNA]</scope>
    <source>
        <strain evidence="5">CLA-AA-H89B</strain>
    </source>
</reference>
<gene>
    <name evidence="5" type="ORF">WMO37_14220</name>
</gene>
<keyword evidence="2" id="KW-1133">Transmembrane helix</keyword>
<feature type="compositionally biased region" description="Polar residues" evidence="1">
    <location>
        <begin position="251"/>
        <end position="265"/>
    </location>
</feature>
<evidence type="ECO:0000256" key="2">
    <source>
        <dbReference type="SAM" id="Phobius"/>
    </source>
</evidence>
<comment type="caution">
    <text evidence="5">The sequence shown here is derived from an EMBL/GenBank/DDBJ whole genome shotgun (WGS) entry which is preliminary data.</text>
</comment>
<keyword evidence="6" id="KW-1185">Reference proteome</keyword>
<dbReference type="InterPro" id="IPR008965">
    <property type="entry name" value="CBM2/CBM3_carb-bd_dom_sf"/>
</dbReference>
<organism evidence="5 6">
    <name type="scientific">Lachnospira intestinalis</name>
    <dbReference type="NCBI Taxonomy" id="3133158"/>
    <lineage>
        <taxon>Bacteria</taxon>
        <taxon>Bacillati</taxon>
        <taxon>Bacillota</taxon>
        <taxon>Clostridia</taxon>
        <taxon>Lachnospirales</taxon>
        <taxon>Lachnospiraceae</taxon>
        <taxon>Lachnospira</taxon>
    </lineage>
</organism>
<evidence type="ECO:0000256" key="1">
    <source>
        <dbReference type="SAM" id="MobiDB-lite"/>
    </source>
</evidence>
<evidence type="ECO:0000313" key="6">
    <source>
        <dbReference type="Proteomes" id="UP001546774"/>
    </source>
</evidence>
<feature type="domain" description="Cadherin-like beta-sandwich-like" evidence="4">
    <location>
        <begin position="152"/>
        <end position="229"/>
    </location>
</feature>
<feature type="chain" id="PRO_5046474761" evidence="3">
    <location>
        <begin position="29"/>
        <end position="558"/>
    </location>
</feature>
<feature type="region of interest" description="Disordered" evidence="1">
    <location>
        <begin position="231"/>
        <end position="266"/>
    </location>
</feature>
<keyword evidence="2" id="KW-0472">Membrane</keyword>
<feature type="compositionally biased region" description="Basic and acidic residues" evidence="1">
    <location>
        <begin position="231"/>
        <end position="250"/>
    </location>
</feature>
<accession>A0ABV1H8V0</accession>
<keyword evidence="3" id="KW-0732">Signal</keyword>
<sequence>MTGKWKKAAAVLLAAVMAVLLVPLPTYAKETAKISVGSGSCDIGDEVTISVSVSSSVDIYMCDIWLSYDSGVLQPVSGYSGGGGGSVRLLSTDSTSFSVRFKAVSAGSSSISVSTSNTIISSADEDYMAVSAGSGSVTVKAPVSYSTDNTLASLDISPGVLSPAFSPNVTSYTTTVGSDCSQLVVSAVANDENASVSVRGTRMDPGSNTTTITVTAQDGSKKVYTISTTKDDSAAATTKADEQETTKAGEQETTTVSSEEPTQSEEQIRSIQVAGAQYELADDYTANPLPSGYDEVDYEYNGITVKAGKGVNTKLILMYLKNTDGKGTSGFYVYDSVAKTFSLYIEASEPDITYAVLPITDSMEKPDGYKKTTYTIGGQTADVLMSEDGSYCLFYGVSSLGVTGWFRYDCNDNTIQVYSVMSAPAGNLTTQTESQGVSAASDRMWKVVALVLSAVVVLCIIAIVMLAVKLSKSKRAFAAAADDGYDRYDDDEYDFDSYEEDDDEDLSEDVLADKEDEIQEDDEDEVVRSISEALKKNEDDLEVLDIQDVDDVDDVKRT</sequence>
<protein>
    <submittedName>
        <fullName evidence="5">Cadherin-like beta sandwich domain-containing protein</fullName>
    </submittedName>
</protein>
<proteinExistence type="predicted"/>
<dbReference type="EMBL" id="JBBMFS010000018">
    <property type="protein sequence ID" value="MEQ2556144.1"/>
    <property type="molecule type" value="Genomic_DNA"/>
</dbReference>
<name>A0ABV1H8V0_9FIRM</name>
<evidence type="ECO:0000313" key="5">
    <source>
        <dbReference type="EMBL" id="MEQ2556144.1"/>
    </source>
</evidence>
<evidence type="ECO:0000259" key="4">
    <source>
        <dbReference type="Pfam" id="PF12733"/>
    </source>
</evidence>
<evidence type="ECO:0000256" key="3">
    <source>
        <dbReference type="SAM" id="SignalP"/>
    </source>
</evidence>
<dbReference type="SUPFAM" id="SSF49384">
    <property type="entry name" value="Carbohydrate-binding domain"/>
    <property type="match status" value="1"/>
</dbReference>
<dbReference type="Gene3D" id="2.60.40.680">
    <property type="match status" value="1"/>
</dbReference>
<keyword evidence="2" id="KW-0812">Transmembrane</keyword>
<dbReference type="InterPro" id="IPR025883">
    <property type="entry name" value="Cadherin-like_domain"/>
</dbReference>